<feature type="domain" description="C3HC-type" evidence="4">
    <location>
        <begin position="122"/>
        <end position="223"/>
    </location>
</feature>
<name>A0ABR3Q9H2_9TREE</name>
<proteinExistence type="predicted"/>
<accession>A0ABR3Q9H2</accession>
<keyword evidence="7" id="KW-1185">Reference proteome</keyword>
<evidence type="ECO:0000256" key="2">
    <source>
        <dbReference type="ARBA" id="ARBA00023242"/>
    </source>
</evidence>
<feature type="domain" description="NuBaID C-terminal" evidence="5">
    <location>
        <begin position="289"/>
        <end position="364"/>
    </location>
</feature>
<evidence type="ECO:0008006" key="8">
    <source>
        <dbReference type="Google" id="ProtNLM"/>
    </source>
</evidence>
<dbReference type="Proteomes" id="UP001565368">
    <property type="component" value="Unassembled WGS sequence"/>
</dbReference>
<feature type="region of interest" description="Disordered" evidence="3">
    <location>
        <begin position="1"/>
        <end position="64"/>
    </location>
</feature>
<evidence type="ECO:0000259" key="5">
    <source>
        <dbReference type="Pfam" id="PF08600"/>
    </source>
</evidence>
<feature type="compositionally biased region" description="Acidic residues" evidence="3">
    <location>
        <begin position="45"/>
        <end position="56"/>
    </location>
</feature>
<dbReference type="Pfam" id="PF07967">
    <property type="entry name" value="zf-C3HC"/>
    <property type="match status" value="1"/>
</dbReference>
<feature type="compositionally biased region" description="Pro residues" evidence="3">
    <location>
        <begin position="7"/>
        <end position="17"/>
    </location>
</feature>
<feature type="compositionally biased region" description="Basic and acidic residues" evidence="3">
    <location>
        <begin position="21"/>
        <end position="32"/>
    </location>
</feature>
<sequence>MSTDPGPSAPRPDPSMAPKPADADDTHGDLHDVFSALYAGAEWASDAESDDGDDGAAPEPAPEVVSARFSRAQLLRALDDLILPSPSRKRRIFPDPARLPTTTPSTAPLPPLPPASLCAPFSPLPLLARLRTFRQETYSALLPPSLGAQAAALAGWTNAGPDGLACACGARWGVGGLGAIKDARVRVEVVRRLAAGLSARHREGCGWRVAASPGALVGEMRRFAHPLVAASLAPLAQELLRRSLAGPVRPVWSCPVPVEQLDALAAALQAYGADRAEPGAVLPPLDALAAALALFGWYPYDPGFAAAADHVTPGSGTPTDIVACRICQRRVGMWAFQPRDGAAKVFDLQREHVAWCPLRADDWWRECVRLRPLGEVEREGAVDIAALLVSERPAKRWRRARGVRG</sequence>
<protein>
    <recommendedName>
        <fullName evidence="8">C3HC-type domain-containing protein</fullName>
    </recommendedName>
</protein>
<keyword evidence="2" id="KW-0539">Nucleus</keyword>
<evidence type="ECO:0000313" key="7">
    <source>
        <dbReference type="Proteomes" id="UP001565368"/>
    </source>
</evidence>
<organism evidence="6 7">
    <name type="scientific">Vanrija albida</name>
    <dbReference type="NCBI Taxonomy" id="181172"/>
    <lineage>
        <taxon>Eukaryota</taxon>
        <taxon>Fungi</taxon>
        <taxon>Dikarya</taxon>
        <taxon>Basidiomycota</taxon>
        <taxon>Agaricomycotina</taxon>
        <taxon>Tremellomycetes</taxon>
        <taxon>Trichosporonales</taxon>
        <taxon>Trichosporonaceae</taxon>
        <taxon>Vanrija</taxon>
    </lineage>
</organism>
<gene>
    <name evidence="6" type="ORF">Q8F55_002325</name>
</gene>
<dbReference type="RefSeq" id="XP_069211313.1">
    <property type="nucleotide sequence ID" value="XM_069350927.1"/>
</dbReference>
<evidence type="ECO:0000313" key="6">
    <source>
        <dbReference type="EMBL" id="KAL1411369.1"/>
    </source>
</evidence>
<comment type="subcellular location">
    <subcellularLocation>
        <location evidence="1">Nucleus</location>
    </subcellularLocation>
</comment>
<evidence type="ECO:0000259" key="4">
    <source>
        <dbReference type="Pfam" id="PF07967"/>
    </source>
</evidence>
<dbReference type="InterPro" id="IPR012935">
    <property type="entry name" value="NuBaID_N"/>
</dbReference>
<feature type="region of interest" description="Disordered" evidence="3">
    <location>
        <begin position="89"/>
        <end position="111"/>
    </location>
</feature>
<evidence type="ECO:0000256" key="3">
    <source>
        <dbReference type="SAM" id="MobiDB-lite"/>
    </source>
</evidence>
<dbReference type="InterPro" id="IPR013909">
    <property type="entry name" value="NuBaID_C"/>
</dbReference>
<dbReference type="EMBL" id="JBBXJM010000002">
    <property type="protein sequence ID" value="KAL1411369.1"/>
    <property type="molecule type" value="Genomic_DNA"/>
</dbReference>
<reference evidence="6 7" key="1">
    <citation type="submission" date="2023-08" db="EMBL/GenBank/DDBJ databases">
        <title>Annotated Genome Sequence of Vanrija albida AlHP1.</title>
        <authorList>
            <person name="Herzog R."/>
        </authorList>
    </citation>
    <scope>NUCLEOTIDE SEQUENCE [LARGE SCALE GENOMIC DNA]</scope>
    <source>
        <strain evidence="6 7">AlHP1</strain>
    </source>
</reference>
<evidence type="ECO:0000256" key="1">
    <source>
        <dbReference type="ARBA" id="ARBA00004123"/>
    </source>
</evidence>
<feature type="compositionally biased region" description="Low complexity" evidence="3">
    <location>
        <begin position="96"/>
        <end position="106"/>
    </location>
</feature>
<dbReference type="GeneID" id="95983368"/>
<dbReference type="Pfam" id="PF08600">
    <property type="entry name" value="NuBaID_C"/>
    <property type="match status" value="1"/>
</dbReference>
<comment type="caution">
    <text evidence="6">The sequence shown here is derived from an EMBL/GenBank/DDBJ whole genome shotgun (WGS) entry which is preliminary data.</text>
</comment>